<proteinExistence type="predicted"/>
<dbReference type="EMBL" id="JACHJR010000001">
    <property type="protein sequence ID" value="MBB4947445.1"/>
    <property type="molecule type" value="Genomic_DNA"/>
</dbReference>
<sequence length="29" mass="3164">MDPKTRMRIVSGALALLLAVVIVSALLRR</sequence>
<dbReference type="Proteomes" id="UP000573327">
    <property type="component" value="Unassembled WGS sequence"/>
</dbReference>
<keyword evidence="1" id="KW-0472">Membrane</keyword>
<name>A0A7W7WI51_9ACTN</name>
<reference evidence="2 3" key="1">
    <citation type="submission" date="2020-08" db="EMBL/GenBank/DDBJ databases">
        <title>Sequencing the genomes of 1000 actinobacteria strains.</title>
        <authorList>
            <person name="Klenk H.-P."/>
        </authorList>
    </citation>
    <scope>NUCLEOTIDE SEQUENCE [LARGE SCALE GENOMIC DNA]</scope>
    <source>
        <strain evidence="2 3">DSM 44786</strain>
    </source>
</reference>
<keyword evidence="1" id="KW-0812">Transmembrane</keyword>
<gene>
    <name evidence="2" type="ORF">F4556_002980</name>
</gene>
<keyword evidence="1" id="KW-1133">Transmembrane helix</keyword>
<accession>A0A7W7WI51</accession>
<evidence type="ECO:0000313" key="2">
    <source>
        <dbReference type="EMBL" id="MBB4947445.1"/>
    </source>
</evidence>
<keyword evidence="3" id="KW-1185">Reference proteome</keyword>
<comment type="caution">
    <text evidence="2">The sequence shown here is derived from an EMBL/GenBank/DDBJ whole genome shotgun (WGS) entry which is preliminary data.</text>
</comment>
<protein>
    <submittedName>
        <fullName evidence="2">Uncharacterized protein</fullName>
    </submittedName>
</protein>
<organism evidence="2 3">
    <name type="scientific">Kitasatospora gansuensis</name>
    <dbReference type="NCBI Taxonomy" id="258050"/>
    <lineage>
        <taxon>Bacteria</taxon>
        <taxon>Bacillati</taxon>
        <taxon>Actinomycetota</taxon>
        <taxon>Actinomycetes</taxon>
        <taxon>Kitasatosporales</taxon>
        <taxon>Streptomycetaceae</taxon>
        <taxon>Kitasatospora</taxon>
    </lineage>
</organism>
<dbReference type="AlphaFoldDB" id="A0A7W7WI51"/>
<evidence type="ECO:0000313" key="3">
    <source>
        <dbReference type="Proteomes" id="UP000573327"/>
    </source>
</evidence>
<feature type="transmembrane region" description="Helical" evidence="1">
    <location>
        <begin position="6"/>
        <end position="27"/>
    </location>
</feature>
<evidence type="ECO:0000256" key="1">
    <source>
        <dbReference type="SAM" id="Phobius"/>
    </source>
</evidence>